<keyword evidence="5" id="KW-1185">Reference proteome</keyword>
<dbReference type="EMBL" id="JYDR01000152">
    <property type="protein sequence ID" value="KRY66946.1"/>
    <property type="molecule type" value="Genomic_DNA"/>
</dbReference>
<evidence type="ECO:0000313" key="3">
    <source>
        <dbReference type="EMBL" id="KRZ42096.1"/>
    </source>
</evidence>
<dbReference type="EMBL" id="JYDS01000328">
    <property type="protein sequence ID" value="KRZ13634.1"/>
    <property type="molecule type" value="Genomic_DNA"/>
</dbReference>
<gene>
    <name evidence="1" type="ORF">T4A_64</name>
    <name evidence="2" type="ORF">T4B_15370</name>
    <name evidence="3" type="ORF">T4C_5091</name>
</gene>
<evidence type="ECO:0000313" key="1">
    <source>
        <dbReference type="EMBL" id="KRY66946.1"/>
    </source>
</evidence>
<reference evidence="4 5" key="1">
    <citation type="submission" date="2015-01" db="EMBL/GenBank/DDBJ databases">
        <title>Evolution of Trichinella species and genotypes.</title>
        <authorList>
            <person name="Korhonen P.K."/>
            <person name="Edoardo P."/>
            <person name="Giuseppe L.R."/>
            <person name="Gasser R.B."/>
        </authorList>
    </citation>
    <scope>NUCLEOTIDE SEQUENCE [LARGE SCALE GENOMIC DNA]</scope>
    <source>
        <strain evidence="1">ISS13</strain>
        <strain evidence="3">ISS176</strain>
        <strain evidence="2">ISS588</strain>
    </source>
</reference>
<dbReference type="Proteomes" id="UP000054632">
    <property type="component" value="Unassembled WGS sequence"/>
</dbReference>
<evidence type="ECO:0000313" key="2">
    <source>
        <dbReference type="EMBL" id="KRZ13634.1"/>
    </source>
</evidence>
<proteinExistence type="predicted"/>
<evidence type="ECO:0000313" key="5">
    <source>
        <dbReference type="Proteomes" id="UP000054805"/>
    </source>
</evidence>
<dbReference type="Proteomes" id="UP000054826">
    <property type="component" value="Unassembled WGS sequence"/>
</dbReference>
<dbReference type="EMBL" id="JYDV01000016">
    <property type="protein sequence ID" value="KRZ42096.1"/>
    <property type="molecule type" value="Genomic_DNA"/>
</dbReference>
<protein>
    <submittedName>
        <fullName evidence="1">Uncharacterized protein</fullName>
    </submittedName>
</protein>
<evidence type="ECO:0000313" key="4">
    <source>
        <dbReference type="Proteomes" id="UP000054632"/>
    </source>
</evidence>
<name>A0A0V1E0T8_TRIPS</name>
<comment type="caution">
    <text evidence="1">The sequence shown here is derived from an EMBL/GenBank/DDBJ whole genome shotgun (WGS) entry which is preliminary data.</text>
</comment>
<accession>A0A0V1E0T8</accession>
<sequence>MNAECESVGKDLEERKWDISKAKQNDYVKKNSGFWTLYKLQCMLPFAFAFLEFELRHQNARIQVLSEEVKIEATMGDGGRRFGAIHFGMRCCAVEDYFLLRKLIQKPKQMMEHGDLKKRILTLRQPSPLGETNTWAHRVTRSTQGHNPLMEINRTTTSLRD</sequence>
<organism evidence="1 4">
    <name type="scientific">Trichinella pseudospiralis</name>
    <name type="common">Parasitic roundworm</name>
    <dbReference type="NCBI Taxonomy" id="6337"/>
    <lineage>
        <taxon>Eukaryota</taxon>
        <taxon>Metazoa</taxon>
        <taxon>Ecdysozoa</taxon>
        <taxon>Nematoda</taxon>
        <taxon>Enoplea</taxon>
        <taxon>Dorylaimia</taxon>
        <taxon>Trichinellida</taxon>
        <taxon>Trichinellidae</taxon>
        <taxon>Trichinella</taxon>
    </lineage>
</organism>
<dbReference type="Proteomes" id="UP000054805">
    <property type="component" value="Unassembled WGS sequence"/>
</dbReference>
<dbReference type="AlphaFoldDB" id="A0A0V1E0T8"/>